<evidence type="ECO:0000313" key="2">
    <source>
        <dbReference type="EMBL" id="KAL2063762.1"/>
    </source>
</evidence>
<reference evidence="2 3" key="1">
    <citation type="journal article" date="2024" name="Commun. Biol.">
        <title>Comparative genomic analysis of thermophilic fungi reveals convergent evolutionary adaptations and gene losses.</title>
        <authorList>
            <person name="Steindorff A.S."/>
            <person name="Aguilar-Pontes M.V."/>
            <person name="Robinson A.J."/>
            <person name="Andreopoulos B."/>
            <person name="LaButti K."/>
            <person name="Kuo A."/>
            <person name="Mondo S."/>
            <person name="Riley R."/>
            <person name="Otillar R."/>
            <person name="Haridas S."/>
            <person name="Lipzen A."/>
            <person name="Grimwood J."/>
            <person name="Schmutz J."/>
            <person name="Clum A."/>
            <person name="Reid I.D."/>
            <person name="Moisan M.C."/>
            <person name="Butler G."/>
            <person name="Nguyen T.T.M."/>
            <person name="Dewar K."/>
            <person name="Conant G."/>
            <person name="Drula E."/>
            <person name="Henrissat B."/>
            <person name="Hansel C."/>
            <person name="Singer S."/>
            <person name="Hutchinson M.I."/>
            <person name="de Vries R.P."/>
            <person name="Natvig D.O."/>
            <person name="Powell A.J."/>
            <person name="Tsang A."/>
            <person name="Grigoriev I.V."/>
        </authorList>
    </citation>
    <scope>NUCLEOTIDE SEQUENCE [LARGE SCALE GENOMIC DNA]</scope>
    <source>
        <strain evidence="2 3">CBS 494.80</strain>
    </source>
</reference>
<comment type="caution">
    <text evidence="2">The sequence shown here is derived from an EMBL/GenBank/DDBJ whole genome shotgun (WGS) entry which is preliminary data.</text>
</comment>
<name>A0ABR4C249_9HELO</name>
<gene>
    <name evidence="2" type="ORF">VTL71DRAFT_5567</name>
</gene>
<sequence>MATDLDSDFMSIEKAGYCIHLSSKDEPYVLHQDADLFLSKSKHILVYAECIELSTSLILPGKHIALVCHELRLSGSDHVVIDVSGSNGGAQIPSPVGNGAVGEDGKDAGKVFISVEIPTKDLDRLTVRAYGGDGGQGGSTSDLAETCTAGKGGKGGVEGKITVLFNQNIHETRRLLGKCIREAKSATWYAQVTLANDIITQEKLPTNLSLPSIKLLLKLGSSLEAEIPDSNLSQYLLGELRSEFSDLSGQDIYNDLTQLLQANSDGADIKAVLQPLLADHTERALQEQWYRLSNEEDRLRQDIIQRLKSAPGQGGRGGDASSALKKGAAPGVDGQAIRHNPECSYVPLPGDKYKLDLEFPTFFPDECRMLLKRADAHFMRNTQDSVNTATKIYERIVQRLYYVSDLTSPTNRDTNITRIFVETFEKSFICVTPFSELQGVLAEASTRLARIQLGQDMFGHSPIWAPRLSYFYYGNRITEMITDYKTLTGELEKYRKAFGKVEGQREAVASVRDLIQKESAGLQARLDCVLNENGPLQATAYQVRSYDPKMKEQQRHLKAKMQDVAGKIDSSINVNKLLEAFTTLASSSSQADAAKNSLKAGYSIYQAVTVVEDADGQSFDKALLVKQVKSCGDTLESLSSALATGVDSKVALEDPGAVKVVTTTENITKMLDQFRNVLPESIRKDTNKMLEVFVNTVLTRNNAVMEYNALTQVVLELRSMKKQQATTLEALSEQKLQKVDPNLPFIVNWLSKTRADFAMTIMLYLNYASRAIRFWGLFDGLPLDKPGPLQGAVELENIQRKLKNNFDACLNDYAAKSWSTFGSSTEVGRVYQLGSQELQKLINEPRIEKGKNIFSVDISLSPQSSGMDGIGTSVRIYQARLWLGNAYVDASTDGTNRHILKMNLTHTGPEVIQKDDDTPFHFVHAPVKIQFQYHCGGVKTLKDAKAKAVFGQQKIENDFQTPTVSSADASAIAPLGPFTVWTVDIKESDNPGLDLSKVTGGWLEFWIRSKA</sequence>
<protein>
    <recommendedName>
        <fullName evidence="4">Serine protein kinase</fullName>
    </recommendedName>
</protein>
<evidence type="ECO:0000313" key="3">
    <source>
        <dbReference type="Proteomes" id="UP001595075"/>
    </source>
</evidence>
<evidence type="ECO:0000256" key="1">
    <source>
        <dbReference type="SAM" id="MobiDB-lite"/>
    </source>
</evidence>
<dbReference type="Proteomes" id="UP001595075">
    <property type="component" value="Unassembled WGS sequence"/>
</dbReference>
<keyword evidence="3" id="KW-1185">Reference proteome</keyword>
<evidence type="ECO:0008006" key="4">
    <source>
        <dbReference type="Google" id="ProtNLM"/>
    </source>
</evidence>
<accession>A0ABR4C249</accession>
<proteinExistence type="predicted"/>
<feature type="region of interest" description="Disordered" evidence="1">
    <location>
        <begin position="309"/>
        <end position="333"/>
    </location>
</feature>
<organism evidence="2 3">
    <name type="scientific">Oculimacula yallundae</name>
    <dbReference type="NCBI Taxonomy" id="86028"/>
    <lineage>
        <taxon>Eukaryota</taxon>
        <taxon>Fungi</taxon>
        <taxon>Dikarya</taxon>
        <taxon>Ascomycota</taxon>
        <taxon>Pezizomycotina</taxon>
        <taxon>Leotiomycetes</taxon>
        <taxon>Helotiales</taxon>
        <taxon>Ploettnerulaceae</taxon>
        <taxon>Oculimacula</taxon>
    </lineage>
</organism>
<dbReference type="EMBL" id="JAZHXI010000015">
    <property type="protein sequence ID" value="KAL2063762.1"/>
    <property type="molecule type" value="Genomic_DNA"/>
</dbReference>